<gene>
    <name evidence="1" type="ORF">Scep_014059</name>
</gene>
<dbReference type="EMBL" id="JBBNAG010000006">
    <property type="protein sequence ID" value="KAK9125213.1"/>
    <property type="molecule type" value="Genomic_DNA"/>
</dbReference>
<name>A0AAP0P003_9MAGN</name>
<accession>A0AAP0P003</accession>
<keyword evidence="2" id="KW-1185">Reference proteome</keyword>
<dbReference type="Proteomes" id="UP001419268">
    <property type="component" value="Unassembled WGS sequence"/>
</dbReference>
<evidence type="ECO:0000313" key="1">
    <source>
        <dbReference type="EMBL" id="KAK9125213.1"/>
    </source>
</evidence>
<sequence length="151" mass="16438">MGSWNNLTGRLDPLDPPDPFLHSSAIRTKPGAISFTKLQVGVANLRRITRSDHGSFWTAKLTWPFFEPKRVPVTTCPSVTKEEVNFEGRASHWQAGTEIAAKEGPEHNGDVSSLVEGGEVEKSGGLSYGRSPVVVGEFVALGIMILLNKYC</sequence>
<evidence type="ECO:0000313" key="2">
    <source>
        <dbReference type="Proteomes" id="UP001419268"/>
    </source>
</evidence>
<proteinExistence type="predicted"/>
<protein>
    <submittedName>
        <fullName evidence="1">Uncharacterized protein</fullName>
    </submittedName>
</protein>
<comment type="caution">
    <text evidence="1">The sequence shown here is derived from an EMBL/GenBank/DDBJ whole genome shotgun (WGS) entry which is preliminary data.</text>
</comment>
<organism evidence="1 2">
    <name type="scientific">Stephania cephalantha</name>
    <dbReference type="NCBI Taxonomy" id="152367"/>
    <lineage>
        <taxon>Eukaryota</taxon>
        <taxon>Viridiplantae</taxon>
        <taxon>Streptophyta</taxon>
        <taxon>Embryophyta</taxon>
        <taxon>Tracheophyta</taxon>
        <taxon>Spermatophyta</taxon>
        <taxon>Magnoliopsida</taxon>
        <taxon>Ranunculales</taxon>
        <taxon>Menispermaceae</taxon>
        <taxon>Menispermoideae</taxon>
        <taxon>Cissampelideae</taxon>
        <taxon>Stephania</taxon>
    </lineage>
</organism>
<reference evidence="1 2" key="1">
    <citation type="submission" date="2024-01" db="EMBL/GenBank/DDBJ databases">
        <title>Genome assemblies of Stephania.</title>
        <authorList>
            <person name="Yang L."/>
        </authorList>
    </citation>
    <scope>NUCLEOTIDE SEQUENCE [LARGE SCALE GENOMIC DNA]</scope>
    <source>
        <strain evidence="1">JXDWG</strain>
        <tissue evidence="1">Leaf</tissue>
    </source>
</reference>
<dbReference type="AlphaFoldDB" id="A0AAP0P003"/>